<organism evidence="3 4">
    <name type="scientific">Paramecium octaurelia</name>
    <dbReference type="NCBI Taxonomy" id="43137"/>
    <lineage>
        <taxon>Eukaryota</taxon>
        <taxon>Sar</taxon>
        <taxon>Alveolata</taxon>
        <taxon>Ciliophora</taxon>
        <taxon>Intramacronucleata</taxon>
        <taxon>Oligohymenophorea</taxon>
        <taxon>Peniculida</taxon>
        <taxon>Parameciidae</taxon>
        <taxon>Paramecium</taxon>
    </lineage>
</organism>
<evidence type="ECO:0008006" key="5">
    <source>
        <dbReference type="Google" id="ProtNLM"/>
    </source>
</evidence>
<keyword evidence="1" id="KW-0472">Membrane</keyword>
<dbReference type="Proteomes" id="UP000683925">
    <property type="component" value="Unassembled WGS sequence"/>
</dbReference>
<keyword evidence="1" id="KW-0812">Transmembrane</keyword>
<accession>A0A8S1TMR3</accession>
<keyword evidence="4" id="KW-1185">Reference proteome</keyword>
<comment type="caution">
    <text evidence="3">The sequence shown here is derived from an EMBL/GenBank/DDBJ whole genome shotgun (WGS) entry which is preliminary data.</text>
</comment>
<protein>
    <recommendedName>
        <fullName evidence="5">Transmembrane protein</fullName>
    </recommendedName>
</protein>
<evidence type="ECO:0000313" key="4">
    <source>
        <dbReference type="Proteomes" id="UP000683925"/>
    </source>
</evidence>
<sequence length="1277" mass="153194">MQILFIIFGFHIHQLVSYTTICETLQIDQKIGCNNKLHECFILEGDEEDYYKLKRIDKEVIQKSFTIPYNDIPIQIKMFKQYEQGMISKKLICSLFQNKNYYITCKSFDTLNYGENSQLLENLKIEIKNLQEEICDEMFQLDEGIIILFCLKQSILRQYSVSLKGDVMLMIEYDVFEQIQDQCKKKSYNQKGKNQFLITFFQCSKWKFLQIINQEIIIILEYTLKDYEKLLQYFPYVQDVQLCQQQSQILYLFEDNNYLQVRFGSNLKITVQFLRNENPIQKIVLLKPCTVSVLIIYQKTTKYQSYKKIDHQIFLNQPFEADNINFFSNYLFIQNQTQLILRIDDHLIQTYEILNTKLNFFEYDNLFYQIDIQKNLVQFYRYYPMSSFIEPKQQYIYIIQKLDIFYTQSLKYCFRMEYEDKVTQKKEEFKGVCINKDCQLKQEVQLVTNTFQSFSQNKFSFYINNNEVIYLSIKNDAQEDIKCYQRIKGYRFKSKTYLRSMLFLNYLVFHHEDSIYFHNCQQNKIEITINTNQFEVFQYQEDYYLIDKKNNQLKVMTFIQGNLGQIVLKNNIEIIRAQQIQQQLLLYLKNEKSPVLISKSLFQHYYKQLSDNLVQPEQILYYQEIGMYKFIQYPNIFACEFQEEVKCFKFSDSIIIQITRLLTDFYSIFAVQSQTNSILLYYTNFIELHLYHNYTLQEYQFSNPLKYNQITNTFALGSLAILTELNSSFFIFIFTEQDQSIELRDIIQADDSYFQILNQTLLYLKNGYMRVHYLNQINALIETNMSGCKNLFNFYQLTLKPTSRFINDLNLKLLVLNECLQLFPLKNSISLRLQQNENIYLKISEMFQGPIHNLTIIDNPKIYLKSPFQFIQQINDCNEEMLICIKTITQLFNQSENINIKYSFFVIIQEDKRICQALVPIDDSDNQIFWVSDYSFIWFRCIDEVLYIRLLQCSKEMGLQCKEIMFALFNFKIQISLSVQIRKSENLVQILNSNTQIYIYISNQNFTHIDIPDFHFDFKYVEHSENLFIALSKVDQAQNSSTILRVYKINFNGYVEIFSKIVNKDIQNLLPMDDSLERLSLISCRQNGNVITVNILVSYLKNFFIIMFQIDIQNILIIQQKLSKQIRNSFPNQEYELNYVNDDYLILNMKVQNATILFDLSEERLFYDNHYFSHLHTQITRINTTHFIFRNQSQFHLGIIQQYEIDLREVNDTNLTFILIAQNHLSDTQISINVTRSKILDHLNKIIILILLINIIFILLQLRTKWYRKIQKKQSRY</sequence>
<evidence type="ECO:0000256" key="2">
    <source>
        <dbReference type="SAM" id="SignalP"/>
    </source>
</evidence>
<name>A0A8S1TMR3_PAROT</name>
<keyword evidence="2" id="KW-0732">Signal</keyword>
<dbReference type="AlphaFoldDB" id="A0A8S1TMR3"/>
<gene>
    <name evidence="3" type="ORF">POCTA_138.1.T0260263</name>
</gene>
<dbReference type="EMBL" id="CAJJDP010000026">
    <property type="protein sequence ID" value="CAD8152436.1"/>
    <property type="molecule type" value="Genomic_DNA"/>
</dbReference>
<feature type="signal peptide" evidence="2">
    <location>
        <begin position="1"/>
        <end position="18"/>
    </location>
</feature>
<keyword evidence="1" id="KW-1133">Transmembrane helix</keyword>
<feature type="chain" id="PRO_5035782137" description="Transmembrane protein" evidence="2">
    <location>
        <begin position="19"/>
        <end position="1277"/>
    </location>
</feature>
<proteinExistence type="predicted"/>
<reference evidence="3" key="1">
    <citation type="submission" date="2021-01" db="EMBL/GenBank/DDBJ databases">
        <authorList>
            <consortium name="Genoscope - CEA"/>
            <person name="William W."/>
        </authorList>
    </citation>
    <scope>NUCLEOTIDE SEQUENCE</scope>
</reference>
<evidence type="ECO:0000256" key="1">
    <source>
        <dbReference type="SAM" id="Phobius"/>
    </source>
</evidence>
<dbReference type="OrthoDB" id="306855at2759"/>
<evidence type="ECO:0000313" key="3">
    <source>
        <dbReference type="EMBL" id="CAD8152436.1"/>
    </source>
</evidence>
<feature type="transmembrane region" description="Helical" evidence="1">
    <location>
        <begin position="1243"/>
        <end position="1262"/>
    </location>
</feature>